<keyword evidence="5 6" id="KW-0472">Membrane</keyword>
<evidence type="ECO:0000256" key="4">
    <source>
        <dbReference type="ARBA" id="ARBA00022989"/>
    </source>
</evidence>
<organism evidence="8 9">
    <name type="scientific">Alienimonas californiensis</name>
    <dbReference type="NCBI Taxonomy" id="2527989"/>
    <lineage>
        <taxon>Bacteria</taxon>
        <taxon>Pseudomonadati</taxon>
        <taxon>Planctomycetota</taxon>
        <taxon>Planctomycetia</taxon>
        <taxon>Planctomycetales</taxon>
        <taxon>Planctomycetaceae</taxon>
        <taxon>Alienimonas</taxon>
    </lineage>
</organism>
<dbReference type="SUPFAM" id="SSF161111">
    <property type="entry name" value="Cation efflux protein transmembrane domain-like"/>
    <property type="match status" value="1"/>
</dbReference>
<dbReference type="OrthoDB" id="9806522at2"/>
<feature type="transmembrane region" description="Helical" evidence="6">
    <location>
        <begin position="100"/>
        <end position="127"/>
    </location>
</feature>
<dbReference type="InterPro" id="IPR058533">
    <property type="entry name" value="Cation_efflux_TM"/>
</dbReference>
<dbReference type="InterPro" id="IPR027469">
    <property type="entry name" value="Cation_efflux_TMD_sf"/>
</dbReference>
<evidence type="ECO:0000256" key="6">
    <source>
        <dbReference type="SAM" id="Phobius"/>
    </source>
</evidence>
<dbReference type="InterPro" id="IPR050291">
    <property type="entry name" value="CDF_Transporter"/>
</dbReference>
<dbReference type="KEGG" id="acaf:CA12_09940"/>
<feature type="transmembrane region" description="Helical" evidence="6">
    <location>
        <begin position="58"/>
        <end position="79"/>
    </location>
</feature>
<keyword evidence="4 6" id="KW-1133">Transmembrane helix</keyword>
<sequence length="345" mass="38326">MSDPALPHADVRPRHPYRLPEDRRPKYARARRLEWWTLGWLASIIAVIYWAMGSSAAMQAAWIEDLLSLVPPIAFLWASRFEFRAPNDRFPFGYLRSMQIAYLGASVALLMLGGYLVVDALLTLAQGERPTIGATLPLGGWLFDDPIWAGWVMIAALIYSVIPPMILGRMKLKLADELHDDVLACDAKMNKADWMTGLAGAFGVLGVGYGWWWADAVAAGLIGLDVTRDGARGTAQVVADLMDHVPTGVGDRSADPLPGELREQLLALDWVEDVEFRLREQGRAVTGTIFVSPKADAVTTAEDLMNRLREAERLAETTHWRLYDLDVRPVRQLKTAVDRRAEPPG</sequence>
<feature type="domain" description="Cation efflux protein transmembrane" evidence="7">
    <location>
        <begin position="43"/>
        <end position="224"/>
    </location>
</feature>
<evidence type="ECO:0000313" key="9">
    <source>
        <dbReference type="Proteomes" id="UP000318741"/>
    </source>
</evidence>
<evidence type="ECO:0000313" key="8">
    <source>
        <dbReference type="EMBL" id="QDT14914.1"/>
    </source>
</evidence>
<feature type="transmembrane region" description="Helical" evidence="6">
    <location>
        <begin position="33"/>
        <end position="52"/>
    </location>
</feature>
<keyword evidence="2" id="KW-0813">Transport</keyword>
<dbReference type="GO" id="GO:0016020">
    <property type="term" value="C:membrane"/>
    <property type="evidence" value="ECO:0007669"/>
    <property type="project" value="UniProtKB-SubCell"/>
</dbReference>
<evidence type="ECO:0000256" key="1">
    <source>
        <dbReference type="ARBA" id="ARBA00004141"/>
    </source>
</evidence>
<dbReference type="Proteomes" id="UP000318741">
    <property type="component" value="Chromosome"/>
</dbReference>
<gene>
    <name evidence="8" type="ORF">CA12_09940</name>
</gene>
<feature type="transmembrane region" description="Helical" evidence="6">
    <location>
        <begin position="147"/>
        <end position="167"/>
    </location>
</feature>
<dbReference type="Gene3D" id="1.20.1510.10">
    <property type="entry name" value="Cation efflux protein transmembrane domain"/>
    <property type="match status" value="1"/>
</dbReference>
<dbReference type="Pfam" id="PF01545">
    <property type="entry name" value="Cation_efflux"/>
    <property type="match status" value="1"/>
</dbReference>
<accession>A0A517P6B6</accession>
<dbReference type="AlphaFoldDB" id="A0A517P6B6"/>
<dbReference type="RefSeq" id="WP_145357764.1">
    <property type="nucleotide sequence ID" value="NZ_CP036265.1"/>
</dbReference>
<comment type="subcellular location">
    <subcellularLocation>
        <location evidence="1">Membrane</location>
        <topology evidence="1">Multi-pass membrane protein</topology>
    </subcellularLocation>
</comment>
<dbReference type="PANTHER" id="PTHR43840">
    <property type="entry name" value="MITOCHONDRIAL METAL TRANSPORTER 1-RELATED"/>
    <property type="match status" value="1"/>
</dbReference>
<evidence type="ECO:0000259" key="7">
    <source>
        <dbReference type="Pfam" id="PF01545"/>
    </source>
</evidence>
<dbReference type="PANTHER" id="PTHR43840:SF15">
    <property type="entry name" value="MITOCHONDRIAL METAL TRANSPORTER 1-RELATED"/>
    <property type="match status" value="1"/>
</dbReference>
<evidence type="ECO:0000256" key="5">
    <source>
        <dbReference type="ARBA" id="ARBA00023136"/>
    </source>
</evidence>
<evidence type="ECO:0000256" key="3">
    <source>
        <dbReference type="ARBA" id="ARBA00022692"/>
    </source>
</evidence>
<dbReference type="GO" id="GO:0008324">
    <property type="term" value="F:monoatomic cation transmembrane transporter activity"/>
    <property type="evidence" value="ECO:0007669"/>
    <property type="project" value="InterPro"/>
</dbReference>
<name>A0A517P6B6_9PLAN</name>
<dbReference type="EMBL" id="CP036265">
    <property type="protein sequence ID" value="QDT14914.1"/>
    <property type="molecule type" value="Genomic_DNA"/>
</dbReference>
<protein>
    <submittedName>
        <fullName evidence="8">Cation efflux family protein</fullName>
    </submittedName>
</protein>
<evidence type="ECO:0000256" key="2">
    <source>
        <dbReference type="ARBA" id="ARBA00022448"/>
    </source>
</evidence>
<reference evidence="8 9" key="1">
    <citation type="submission" date="2019-02" db="EMBL/GenBank/DDBJ databases">
        <title>Deep-cultivation of Planctomycetes and their phenomic and genomic characterization uncovers novel biology.</title>
        <authorList>
            <person name="Wiegand S."/>
            <person name="Jogler M."/>
            <person name="Boedeker C."/>
            <person name="Pinto D."/>
            <person name="Vollmers J."/>
            <person name="Rivas-Marin E."/>
            <person name="Kohn T."/>
            <person name="Peeters S.H."/>
            <person name="Heuer A."/>
            <person name="Rast P."/>
            <person name="Oberbeckmann S."/>
            <person name="Bunk B."/>
            <person name="Jeske O."/>
            <person name="Meyerdierks A."/>
            <person name="Storesund J.E."/>
            <person name="Kallscheuer N."/>
            <person name="Luecker S."/>
            <person name="Lage O.M."/>
            <person name="Pohl T."/>
            <person name="Merkel B.J."/>
            <person name="Hornburger P."/>
            <person name="Mueller R.-W."/>
            <person name="Bruemmer F."/>
            <person name="Labrenz M."/>
            <person name="Spormann A.M."/>
            <person name="Op den Camp H."/>
            <person name="Overmann J."/>
            <person name="Amann R."/>
            <person name="Jetten M.S.M."/>
            <person name="Mascher T."/>
            <person name="Medema M.H."/>
            <person name="Devos D.P."/>
            <person name="Kaster A.-K."/>
            <person name="Ovreas L."/>
            <person name="Rohde M."/>
            <person name="Galperin M.Y."/>
            <person name="Jogler C."/>
        </authorList>
    </citation>
    <scope>NUCLEOTIDE SEQUENCE [LARGE SCALE GENOMIC DNA]</scope>
    <source>
        <strain evidence="8 9">CA12</strain>
    </source>
</reference>
<keyword evidence="3 6" id="KW-0812">Transmembrane</keyword>
<keyword evidence="9" id="KW-1185">Reference proteome</keyword>
<proteinExistence type="predicted"/>